<dbReference type="InterPro" id="IPR011009">
    <property type="entry name" value="Kinase-like_dom_sf"/>
</dbReference>
<dbReference type="Proteomes" id="UP000278143">
    <property type="component" value="Unassembled WGS sequence"/>
</dbReference>
<feature type="domain" description="Aminoglycoside phosphotransferase" evidence="1">
    <location>
        <begin position="39"/>
        <end position="182"/>
    </location>
</feature>
<reference evidence="3" key="1">
    <citation type="journal article" date="2018" name="Nat. Microbiol.">
        <title>Leveraging single-cell genomics to expand the fungal tree of life.</title>
        <authorList>
            <person name="Ahrendt S.R."/>
            <person name="Quandt C.A."/>
            <person name="Ciobanu D."/>
            <person name="Clum A."/>
            <person name="Salamov A."/>
            <person name="Andreopoulos B."/>
            <person name="Cheng J.F."/>
            <person name="Woyke T."/>
            <person name="Pelin A."/>
            <person name="Henrissat B."/>
            <person name="Reynolds N.K."/>
            <person name="Benny G.L."/>
            <person name="Smith M.E."/>
            <person name="James T.Y."/>
            <person name="Grigoriev I.V."/>
        </authorList>
    </citation>
    <scope>NUCLEOTIDE SEQUENCE [LARGE SCALE GENOMIC DNA]</scope>
    <source>
        <strain evidence="3">Benny S71-1</strain>
    </source>
</reference>
<dbReference type="CDD" id="cd05154">
    <property type="entry name" value="ACAD10_11_N-like"/>
    <property type="match status" value="1"/>
</dbReference>
<keyword evidence="3" id="KW-1185">Reference proteome</keyword>
<protein>
    <submittedName>
        <fullName evidence="2">Kinase-like domain-containing protein</fullName>
    </submittedName>
</protein>
<dbReference type="AlphaFoldDB" id="A0A4P9YYN7"/>
<dbReference type="GO" id="GO:0016301">
    <property type="term" value="F:kinase activity"/>
    <property type="evidence" value="ECO:0007669"/>
    <property type="project" value="UniProtKB-KW"/>
</dbReference>
<keyword evidence="2" id="KW-0418">Kinase</keyword>
<dbReference type="InterPro" id="IPR002575">
    <property type="entry name" value="Aminoglycoside_PTrfase"/>
</dbReference>
<evidence type="ECO:0000313" key="2">
    <source>
        <dbReference type="EMBL" id="RKP25217.1"/>
    </source>
</evidence>
<sequence>MSTPTPGTTEVRQGHEVNAEALGNYLQAHIAGFKAPLAVRQFSFGQSNPTFLIKDATQKPPGQLLSSTAHAVEREYRVLDALGQHTAVPVPKVYHLCEDSAIIGTPFYVMEFVDGRIFTDICFPGLSPQDRLACWRSAIETLAKLHRVDYKAIGLASYGRSGGFYTRQIRSLQTVSTAQAAVVDARGVAVRPIERIDDMLAWFALSLQLT</sequence>
<dbReference type="InterPro" id="IPR052898">
    <property type="entry name" value="ACAD10-like"/>
</dbReference>
<keyword evidence="2" id="KW-0808">Transferase</keyword>
<dbReference type="PANTHER" id="PTHR47829">
    <property type="entry name" value="HYDROLASE, PUTATIVE (AFU_ORTHOLOGUE AFUA_1G12880)-RELATED"/>
    <property type="match status" value="1"/>
</dbReference>
<dbReference type="Gene3D" id="3.30.200.20">
    <property type="entry name" value="Phosphorylase Kinase, domain 1"/>
    <property type="match status" value="1"/>
</dbReference>
<dbReference type="PANTHER" id="PTHR47829:SF3">
    <property type="entry name" value="AMINOGLYCOSIDE PHOSPHOTRANSFERASE DOMAIN-CONTAINING PROTEIN"/>
    <property type="match status" value="1"/>
</dbReference>
<dbReference type="Pfam" id="PF01636">
    <property type="entry name" value="APH"/>
    <property type="match status" value="1"/>
</dbReference>
<dbReference type="EMBL" id="KZ989838">
    <property type="protein sequence ID" value="RKP25217.1"/>
    <property type="molecule type" value="Genomic_DNA"/>
</dbReference>
<accession>A0A4P9YYN7</accession>
<evidence type="ECO:0000259" key="1">
    <source>
        <dbReference type="Pfam" id="PF01636"/>
    </source>
</evidence>
<gene>
    <name evidence="2" type="ORF">SYNPS1DRAFT_22788</name>
</gene>
<dbReference type="InterPro" id="IPR041726">
    <property type="entry name" value="ACAD10_11_N"/>
</dbReference>
<dbReference type="OrthoDB" id="191037at2759"/>
<name>A0A4P9YYN7_9FUNG</name>
<organism evidence="2 3">
    <name type="scientific">Syncephalis pseudoplumigaleata</name>
    <dbReference type="NCBI Taxonomy" id="1712513"/>
    <lineage>
        <taxon>Eukaryota</taxon>
        <taxon>Fungi</taxon>
        <taxon>Fungi incertae sedis</taxon>
        <taxon>Zoopagomycota</taxon>
        <taxon>Zoopagomycotina</taxon>
        <taxon>Zoopagomycetes</taxon>
        <taxon>Zoopagales</taxon>
        <taxon>Piptocephalidaceae</taxon>
        <taxon>Syncephalis</taxon>
    </lineage>
</organism>
<dbReference type="SUPFAM" id="SSF56112">
    <property type="entry name" value="Protein kinase-like (PK-like)"/>
    <property type="match status" value="1"/>
</dbReference>
<evidence type="ECO:0000313" key="3">
    <source>
        <dbReference type="Proteomes" id="UP000278143"/>
    </source>
</evidence>
<proteinExistence type="predicted"/>
<dbReference type="Gene3D" id="3.90.1200.10">
    <property type="match status" value="1"/>
</dbReference>